<dbReference type="AlphaFoldDB" id="A0A2Z7CX57"/>
<dbReference type="GO" id="GO:0051213">
    <property type="term" value="F:dioxygenase activity"/>
    <property type="evidence" value="ECO:0007669"/>
    <property type="project" value="UniProtKB-KW"/>
</dbReference>
<feature type="region of interest" description="Disordered" evidence="1">
    <location>
        <begin position="1"/>
        <end position="30"/>
    </location>
</feature>
<sequence>MPTTTRSLARAKQNTLNTEDSKTTTQQLKGTTSLHSTQISQLKALHQTSTLNVDQYEKSAYLCVDELEEAIGFFLALRTVLESWSFTESVQQLAQVIAECLRSAVNIFPIAKSCRDTLATVHRTLSSSIVDGRQLRRRREWYRWTPLAETLRLDIIFERLLEDVFLRCRLDVGVEVEGRFRKSRKNSKGTTQVTEANQLPPATAITAKEHPNLNLLGKLINQIMSNSNIDISYSLEPNSGSTSKQIRRLRNLLQGRSTASNGQQTKEQVSRIPTPPKTLNSSTENGDCGRYRQSGPRPEKRLLRQPALEGLTISARTDSPRRIGRKQFSSEEGDGGAHGGGLREERGGGF</sequence>
<feature type="region of interest" description="Disordered" evidence="1">
    <location>
        <begin position="255"/>
        <end position="350"/>
    </location>
</feature>
<dbReference type="EMBL" id="KQ992376">
    <property type="protein sequence ID" value="KZV50567.1"/>
    <property type="molecule type" value="Genomic_DNA"/>
</dbReference>
<accession>A0A2Z7CX57</accession>
<dbReference type="Proteomes" id="UP000250235">
    <property type="component" value="Unassembled WGS sequence"/>
</dbReference>
<proteinExistence type="predicted"/>
<protein>
    <submittedName>
        <fullName evidence="2">2-aminoethanethiol dioxygenase-like</fullName>
    </submittedName>
</protein>
<organism evidence="2 3">
    <name type="scientific">Dorcoceras hygrometricum</name>
    <dbReference type="NCBI Taxonomy" id="472368"/>
    <lineage>
        <taxon>Eukaryota</taxon>
        <taxon>Viridiplantae</taxon>
        <taxon>Streptophyta</taxon>
        <taxon>Embryophyta</taxon>
        <taxon>Tracheophyta</taxon>
        <taxon>Spermatophyta</taxon>
        <taxon>Magnoliopsida</taxon>
        <taxon>eudicotyledons</taxon>
        <taxon>Gunneridae</taxon>
        <taxon>Pentapetalae</taxon>
        <taxon>asterids</taxon>
        <taxon>lamiids</taxon>
        <taxon>Lamiales</taxon>
        <taxon>Gesneriaceae</taxon>
        <taxon>Didymocarpoideae</taxon>
        <taxon>Trichosporeae</taxon>
        <taxon>Loxocarpinae</taxon>
        <taxon>Dorcoceras</taxon>
    </lineage>
</organism>
<keyword evidence="2" id="KW-0223">Dioxygenase</keyword>
<reference evidence="2 3" key="1">
    <citation type="journal article" date="2015" name="Proc. Natl. Acad. Sci. U.S.A.">
        <title>The resurrection genome of Boea hygrometrica: A blueprint for survival of dehydration.</title>
        <authorList>
            <person name="Xiao L."/>
            <person name="Yang G."/>
            <person name="Zhang L."/>
            <person name="Yang X."/>
            <person name="Zhao S."/>
            <person name="Ji Z."/>
            <person name="Zhou Q."/>
            <person name="Hu M."/>
            <person name="Wang Y."/>
            <person name="Chen M."/>
            <person name="Xu Y."/>
            <person name="Jin H."/>
            <person name="Xiao X."/>
            <person name="Hu G."/>
            <person name="Bao F."/>
            <person name="Hu Y."/>
            <person name="Wan P."/>
            <person name="Li L."/>
            <person name="Deng X."/>
            <person name="Kuang T."/>
            <person name="Xiang C."/>
            <person name="Zhu J.K."/>
            <person name="Oliver M.J."/>
            <person name="He Y."/>
        </authorList>
    </citation>
    <scope>NUCLEOTIDE SEQUENCE [LARGE SCALE GENOMIC DNA]</scope>
    <source>
        <strain evidence="3">cv. XS01</strain>
    </source>
</reference>
<name>A0A2Z7CX57_9LAMI</name>
<evidence type="ECO:0000256" key="1">
    <source>
        <dbReference type="SAM" id="MobiDB-lite"/>
    </source>
</evidence>
<evidence type="ECO:0000313" key="3">
    <source>
        <dbReference type="Proteomes" id="UP000250235"/>
    </source>
</evidence>
<keyword evidence="2" id="KW-0560">Oxidoreductase</keyword>
<keyword evidence="3" id="KW-1185">Reference proteome</keyword>
<gene>
    <name evidence="2" type="ORF">F511_29852</name>
</gene>
<evidence type="ECO:0000313" key="2">
    <source>
        <dbReference type="EMBL" id="KZV50567.1"/>
    </source>
</evidence>
<feature type="compositionally biased region" description="Basic and acidic residues" evidence="1">
    <location>
        <begin position="341"/>
        <end position="350"/>
    </location>
</feature>
<feature type="compositionally biased region" description="Polar residues" evidence="1">
    <location>
        <begin position="255"/>
        <end position="267"/>
    </location>
</feature>